<comment type="catalytic activity">
    <reaction evidence="7 8">
        <text>(2R)-O-phospho-3-sulfolactate + H2O = (2R)-3-sulfolactate + phosphate</text>
        <dbReference type="Rhea" id="RHEA:23416"/>
        <dbReference type="ChEBI" id="CHEBI:15377"/>
        <dbReference type="ChEBI" id="CHEBI:15597"/>
        <dbReference type="ChEBI" id="CHEBI:43474"/>
        <dbReference type="ChEBI" id="CHEBI:58738"/>
        <dbReference type="EC" id="3.1.3.71"/>
    </reaction>
</comment>
<dbReference type="GO" id="GO:0000287">
    <property type="term" value="F:magnesium ion binding"/>
    <property type="evidence" value="ECO:0007669"/>
    <property type="project" value="UniProtKB-UniRule"/>
</dbReference>
<reference evidence="9 10" key="1">
    <citation type="submission" date="2016-10" db="EMBL/GenBank/DDBJ databases">
        <authorList>
            <person name="de Groot N.N."/>
        </authorList>
    </citation>
    <scope>NUCLEOTIDE SEQUENCE [LARGE SCALE GENOMIC DNA]</scope>
    <source>
        <strain evidence="9 10">DSM 45514</strain>
    </source>
</reference>
<evidence type="ECO:0000256" key="4">
    <source>
        <dbReference type="ARBA" id="ARBA00021948"/>
    </source>
</evidence>
<evidence type="ECO:0000313" key="9">
    <source>
        <dbReference type="EMBL" id="SDC88537.1"/>
    </source>
</evidence>
<dbReference type="EC" id="3.1.3.71" evidence="3 8"/>
<dbReference type="SUPFAM" id="SSF142823">
    <property type="entry name" value="ComB-like"/>
    <property type="match status" value="1"/>
</dbReference>
<evidence type="ECO:0000256" key="3">
    <source>
        <dbReference type="ARBA" id="ARBA00012953"/>
    </source>
</evidence>
<proteinExistence type="inferred from homology"/>
<keyword evidence="6 8" id="KW-0460">Magnesium</keyword>
<dbReference type="InterPro" id="IPR005238">
    <property type="entry name" value="ComB-like"/>
</dbReference>
<evidence type="ECO:0000256" key="1">
    <source>
        <dbReference type="ARBA" id="ARBA00001946"/>
    </source>
</evidence>
<dbReference type="HAMAP" id="MF_00490">
    <property type="entry name" value="ComB"/>
    <property type="match status" value="1"/>
</dbReference>
<dbReference type="FunFam" id="3.90.1560.10:FF:000001">
    <property type="entry name" value="Probable 2-phosphosulfolactate phosphatase"/>
    <property type="match status" value="1"/>
</dbReference>
<dbReference type="STRING" id="1236220.SAMN04488112_12030"/>
<dbReference type="GO" id="GO:0050545">
    <property type="term" value="F:sulfopyruvate decarboxylase activity"/>
    <property type="evidence" value="ECO:0007669"/>
    <property type="project" value="TreeGrafter"/>
</dbReference>
<dbReference type="Proteomes" id="UP000199387">
    <property type="component" value="Unassembled WGS sequence"/>
</dbReference>
<dbReference type="GO" id="GO:0050532">
    <property type="term" value="F:2-phosphosulfolactate phosphatase activity"/>
    <property type="evidence" value="ECO:0007669"/>
    <property type="project" value="UniProtKB-UniRule"/>
</dbReference>
<dbReference type="AlphaFoldDB" id="A0A1G6QA48"/>
<organism evidence="9 10">
    <name type="scientific">Melghirimyces thermohalophilus</name>
    <dbReference type="NCBI Taxonomy" id="1236220"/>
    <lineage>
        <taxon>Bacteria</taxon>
        <taxon>Bacillati</taxon>
        <taxon>Bacillota</taxon>
        <taxon>Bacilli</taxon>
        <taxon>Bacillales</taxon>
        <taxon>Thermoactinomycetaceae</taxon>
        <taxon>Melghirimyces</taxon>
    </lineage>
</organism>
<dbReference type="Gene3D" id="3.90.1560.10">
    <property type="entry name" value="ComB-like"/>
    <property type="match status" value="1"/>
</dbReference>
<keyword evidence="5 8" id="KW-0378">Hydrolase</keyword>
<evidence type="ECO:0000313" key="10">
    <source>
        <dbReference type="Proteomes" id="UP000199387"/>
    </source>
</evidence>
<dbReference type="InterPro" id="IPR036702">
    <property type="entry name" value="ComB-like_sf"/>
</dbReference>
<keyword evidence="10" id="KW-1185">Reference proteome</keyword>
<comment type="cofactor">
    <cofactor evidence="1 8">
        <name>Mg(2+)</name>
        <dbReference type="ChEBI" id="CHEBI:18420"/>
    </cofactor>
</comment>
<evidence type="ECO:0000256" key="2">
    <source>
        <dbReference type="ARBA" id="ARBA00009997"/>
    </source>
</evidence>
<evidence type="ECO:0000256" key="7">
    <source>
        <dbReference type="ARBA" id="ARBA00033711"/>
    </source>
</evidence>
<dbReference type="PANTHER" id="PTHR37311:SF1">
    <property type="entry name" value="2-PHOSPHOSULFOLACTATE PHOSPHATASE-RELATED"/>
    <property type="match status" value="1"/>
</dbReference>
<dbReference type="OrthoDB" id="4913at2"/>
<comment type="similarity">
    <text evidence="2 8">Belongs to the ComB family.</text>
</comment>
<evidence type="ECO:0000256" key="8">
    <source>
        <dbReference type="HAMAP-Rule" id="MF_00490"/>
    </source>
</evidence>
<dbReference type="PANTHER" id="PTHR37311">
    <property type="entry name" value="2-PHOSPHOSULFOLACTATE PHOSPHATASE-RELATED"/>
    <property type="match status" value="1"/>
</dbReference>
<gene>
    <name evidence="8" type="primary">comB</name>
    <name evidence="9" type="ORF">SAMN04488112_12030</name>
</gene>
<accession>A0A1G6QA48</accession>
<name>A0A1G6QA48_9BACL</name>
<dbReference type="Pfam" id="PF04029">
    <property type="entry name" value="2-ph_phosp"/>
    <property type="match status" value="1"/>
</dbReference>
<sequence>MMASAFAHVDDLHTDYLTHRTVVVIDVFRSSSCIVTALANGARYILPVDTVSRARNLSLNKDVLTGGERYGKNLDGFDLGNSPAEYSSEKIGDKGIILTTTNGTRTLLKAERAPHVLVGCFLNATACAKAIAALHRDVVFLCAGTRGDFSLEDGVAAGCILDRLLQIDPSISCTDLAHVLLLSYRACRDTLMETLSGSQAGRRLAVRGRKADIANCLQIDQNPIVPRFEAGRIILDEID</sequence>
<evidence type="ECO:0000256" key="5">
    <source>
        <dbReference type="ARBA" id="ARBA00022801"/>
    </source>
</evidence>
<dbReference type="EMBL" id="FMZA01000020">
    <property type="protein sequence ID" value="SDC88537.1"/>
    <property type="molecule type" value="Genomic_DNA"/>
</dbReference>
<dbReference type="RefSeq" id="WP_091572245.1">
    <property type="nucleotide sequence ID" value="NZ_FMZA01000020.1"/>
</dbReference>
<evidence type="ECO:0000256" key="6">
    <source>
        <dbReference type="ARBA" id="ARBA00022842"/>
    </source>
</evidence>
<protein>
    <recommendedName>
        <fullName evidence="4 8">Probable 2-phosphosulfolactate phosphatase</fullName>
        <ecNumber evidence="3 8">3.1.3.71</ecNumber>
    </recommendedName>
</protein>